<protein>
    <submittedName>
        <fullName evidence="2">NUDIX domain-containing protein</fullName>
    </submittedName>
</protein>
<evidence type="ECO:0000313" key="2">
    <source>
        <dbReference type="EMBL" id="SDX97565.1"/>
    </source>
</evidence>
<dbReference type="Proteomes" id="UP000199529">
    <property type="component" value="Unassembled WGS sequence"/>
</dbReference>
<reference evidence="3" key="1">
    <citation type="submission" date="2016-10" db="EMBL/GenBank/DDBJ databases">
        <authorList>
            <person name="Varghese N."/>
            <person name="Submissions S."/>
        </authorList>
    </citation>
    <scope>NUCLEOTIDE SEQUENCE [LARGE SCALE GENOMIC DNA]</scope>
    <source>
        <strain evidence="3">CGMCC 4.3530</strain>
    </source>
</reference>
<dbReference type="InterPro" id="IPR000086">
    <property type="entry name" value="NUDIX_hydrolase_dom"/>
</dbReference>
<dbReference type="AlphaFoldDB" id="A0A1H3G393"/>
<gene>
    <name evidence="2" type="ORF">SAMN05216215_101822</name>
</gene>
<name>A0A1H3G393_9PSEU</name>
<organism evidence="2 3">
    <name type="scientific">Saccharopolyspora shandongensis</name>
    <dbReference type="NCBI Taxonomy" id="418495"/>
    <lineage>
        <taxon>Bacteria</taxon>
        <taxon>Bacillati</taxon>
        <taxon>Actinomycetota</taxon>
        <taxon>Actinomycetes</taxon>
        <taxon>Pseudonocardiales</taxon>
        <taxon>Pseudonocardiaceae</taxon>
        <taxon>Saccharopolyspora</taxon>
    </lineage>
</organism>
<accession>A0A1H3G393</accession>
<evidence type="ECO:0000259" key="1">
    <source>
        <dbReference type="PROSITE" id="PS51462"/>
    </source>
</evidence>
<dbReference type="EMBL" id="FNOK01000018">
    <property type="protein sequence ID" value="SDX97565.1"/>
    <property type="molecule type" value="Genomic_DNA"/>
</dbReference>
<dbReference type="RefSeq" id="WP_093267459.1">
    <property type="nucleotide sequence ID" value="NZ_FNOK01000018.1"/>
</dbReference>
<dbReference type="OrthoDB" id="67499at2"/>
<keyword evidence="3" id="KW-1185">Reference proteome</keyword>
<sequence>MPLIDIFNDRYEHIGIEDKKKAHHAGHWHRTFSALALHPEHQRVYLQKKAPGRYSFDRPDYADITVGGHYHAGETIPEGIREVHEELGLPITHADLHPIGLRQTAVTLAPDYIEREFQHWHLLPLDVDLEAIPFADAEVTGLVELDLSDAIRLADGGTSTVPARYATRTDHGVTYTESTLTRSELVPNYLALDQLYLRLFLAAQRYCAGQRRHLFW</sequence>
<dbReference type="Pfam" id="PF00293">
    <property type="entry name" value="NUDIX"/>
    <property type="match status" value="1"/>
</dbReference>
<dbReference type="InterPro" id="IPR015797">
    <property type="entry name" value="NUDIX_hydrolase-like_dom_sf"/>
</dbReference>
<evidence type="ECO:0000313" key="3">
    <source>
        <dbReference type="Proteomes" id="UP000199529"/>
    </source>
</evidence>
<dbReference type="STRING" id="418495.SAMN05216215_101822"/>
<feature type="domain" description="Nudix hydrolase" evidence="1">
    <location>
        <begin position="27"/>
        <end position="167"/>
    </location>
</feature>
<dbReference type="Gene3D" id="3.90.79.10">
    <property type="entry name" value="Nucleoside Triphosphate Pyrophosphohydrolase"/>
    <property type="match status" value="1"/>
</dbReference>
<dbReference type="SUPFAM" id="SSF55811">
    <property type="entry name" value="Nudix"/>
    <property type="match status" value="1"/>
</dbReference>
<dbReference type="CDD" id="cd04692">
    <property type="entry name" value="NUDIX_Hydrolase"/>
    <property type="match status" value="1"/>
</dbReference>
<proteinExistence type="predicted"/>
<dbReference type="PROSITE" id="PS51462">
    <property type="entry name" value="NUDIX"/>
    <property type="match status" value="1"/>
</dbReference>